<keyword evidence="1" id="KW-0547">Nucleotide-binding</keyword>
<dbReference type="SUPFAM" id="SSF52540">
    <property type="entry name" value="P-loop containing nucleoside triphosphate hydrolases"/>
    <property type="match status" value="2"/>
</dbReference>
<evidence type="ECO:0000256" key="1">
    <source>
        <dbReference type="ARBA" id="ARBA00022741"/>
    </source>
</evidence>
<dbReference type="InParanoid" id="M4DL62"/>
<sequence length="757" mass="84082">MFSCPCLQDVGANFGNCFKLKREARELIIRSCRFAVLPGEQIPMYFLWQATGSSLSLSTKWSGADDPMPLMGCVLVVNKVDGSPEKHRSDSLTTGKTGQLIEVYHKCGSMSRGQLQHGADGIVLEMPSALMLLDGSPEKHRSDSLTTGKTGQLIEVYHKCGSMSRGQLQHGADGIVLEMPSALMLLDGSPEKHRSDSLTTGKTGQLIEVYHKCGSMSRGQLQHGADVTGEIERIPPIKTVFVPTDEVLEVVYVEKHRWLMGGGDLLPEFVDAVFSTRGLDTQKLYGAKEARQPTNVANDVPLDIPTHRYGPGSFDIHGLPNLYLGTVVGLLGGKSTGKTTCLKILAGQLKPNLGRFEDPPEWDEIIDHFDTEHIRTYLTRLQTNTLNVALKSQDLTVYRSSLTVRTSLEESKGTGFDSMEELIEDLDMTSMLDTCVTDLSDAELQRFAIASTIVQMADVYLFDEPTIFLDARQKYQVARVILSVVKPDSEEIVTPPTYRYPETVVKGGTFSLHVMGGDLRSSEITVVLGNTHTGKTLFLEWLNRISVGQDFSHKDQKMIKCEKRHDTVATHLYRLIRFSLVDRVFQELVLKPLGIAKILDKRIKEVSQSTLQKIAIATCLGQEGARVFLLDEPSIHLDARERVIAAQTIKRFIAYSRTAALVVEQDFMMATYLADRVIVVQGEPGVQSTVNSPVLMANGVNQYLSDLNITCRTDRFTSLARMNKPRSVEDEEQKTRGHFFEDLGRPVKNLGRVEDLV</sequence>
<dbReference type="Gene3D" id="3.40.50.300">
    <property type="entry name" value="P-loop containing nucleotide triphosphate hydrolases"/>
    <property type="match status" value="2"/>
</dbReference>
<dbReference type="Pfam" id="PF00005">
    <property type="entry name" value="ABC_tran"/>
    <property type="match status" value="1"/>
</dbReference>
<evidence type="ECO:0000259" key="3">
    <source>
        <dbReference type="PROSITE" id="PS50893"/>
    </source>
</evidence>
<accession>M4DL62</accession>
<dbReference type="EnsemblPlants" id="Bra017243.1">
    <property type="protein sequence ID" value="Bra017243.1-P"/>
    <property type="gene ID" value="Bra017243"/>
</dbReference>
<dbReference type="InterPro" id="IPR003593">
    <property type="entry name" value="AAA+_ATPase"/>
</dbReference>
<dbReference type="Gramene" id="Bra017243.1">
    <property type="protein sequence ID" value="Bra017243.1-P"/>
    <property type="gene ID" value="Bra017243"/>
</dbReference>
<evidence type="ECO:0000313" key="4">
    <source>
        <dbReference type="EnsemblPlants" id="Bra017243.1-P"/>
    </source>
</evidence>
<dbReference type="PROSITE" id="PS50893">
    <property type="entry name" value="ABC_TRANSPORTER_2"/>
    <property type="match status" value="1"/>
</dbReference>
<dbReference type="AlphaFoldDB" id="M4DL62"/>
<dbReference type="PRINTS" id="PR01868">
    <property type="entry name" value="ABCEFAMILY"/>
</dbReference>
<protein>
    <recommendedName>
        <fullName evidence="3">ABC transporter domain-containing protein</fullName>
    </recommendedName>
</protein>
<reference evidence="4 5" key="1">
    <citation type="journal article" date="2011" name="Nat. Genet.">
        <title>The genome of the mesopolyploid crop species Brassica rapa.</title>
        <authorList>
            <consortium name="Brassica rapa Genome Sequencing Project Consortium"/>
            <person name="Wang X."/>
            <person name="Wang H."/>
            <person name="Wang J."/>
            <person name="Sun R."/>
            <person name="Wu J."/>
            <person name="Liu S."/>
            <person name="Bai Y."/>
            <person name="Mun J.H."/>
            <person name="Bancroft I."/>
            <person name="Cheng F."/>
            <person name="Huang S."/>
            <person name="Li X."/>
            <person name="Hua W."/>
            <person name="Wang J."/>
            <person name="Wang X."/>
            <person name="Freeling M."/>
            <person name="Pires J.C."/>
            <person name="Paterson A.H."/>
            <person name="Chalhoub B."/>
            <person name="Wang B."/>
            <person name="Hayward A."/>
            <person name="Sharpe A.G."/>
            <person name="Park B.S."/>
            <person name="Weisshaar B."/>
            <person name="Liu B."/>
            <person name="Li B."/>
            <person name="Liu B."/>
            <person name="Tong C."/>
            <person name="Song C."/>
            <person name="Duran C."/>
            <person name="Peng C."/>
            <person name="Geng C."/>
            <person name="Koh C."/>
            <person name="Lin C."/>
            <person name="Edwards D."/>
            <person name="Mu D."/>
            <person name="Shen D."/>
            <person name="Soumpourou E."/>
            <person name="Li F."/>
            <person name="Fraser F."/>
            <person name="Conant G."/>
            <person name="Lassalle G."/>
            <person name="King G.J."/>
            <person name="Bonnema G."/>
            <person name="Tang H."/>
            <person name="Wang H."/>
            <person name="Belcram H."/>
            <person name="Zhou H."/>
            <person name="Hirakawa H."/>
            <person name="Abe H."/>
            <person name="Guo H."/>
            <person name="Wang H."/>
            <person name="Jin H."/>
            <person name="Parkin I.A."/>
            <person name="Batley J."/>
            <person name="Kim J.S."/>
            <person name="Just J."/>
            <person name="Li J."/>
            <person name="Xu J."/>
            <person name="Deng J."/>
            <person name="Kim J.A."/>
            <person name="Li J."/>
            <person name="Yu J."/>
            <person name="Meng J."/>
            <person name="Wang J."/>
            <person name="Min J."/>
            <person name="Poulain J."/>
            <person name="Wang J."/>
            <person name="Hatakeyama K."/>
            <person name="Wu K."/>
            <person name="Wang L."/>
            <person name="Fang L."/>
            <person name="Trick M."/>
            <person name="Links M.G."/>
            <person name="Zhao M."/>
            <person name="Jin M."/>
            <person name="Ramchiary N."/>
            <person name="Drou N."/>
            <person name="Berkman P.J."/>
            <person name="Cai Q."/>
            <person name="Huang Q."/>
            <person name="Li R."/>
            <person name="Tabata S."/>
            <person name="Cheng S."/>
            <person name="Zhang S."/>
            <person name="Zhang S."/>
            <person name="Huang S."/>
            <person name="Sato S."/>
            <person name="Sun S."/>
            <person name="Kwon S.J."/>
            <person name="Choi S.R."/>
            <person name="Lee T.H."/>
            <person name="Fan W."/>
            <person name="Zhao X."/>
            <person name="Tan X."/>
            <person name="Xu X."/>
            <person name="Wang Y."/>
            <person name="Qiu Y."/>
            <person name="Yin Y."/>
            <person name="Li Y."/>
            <person name="Du Y."/>
            <person name="Liao Y."/>
            <person name="Lim Y."/>
            <person name="Narusaka Y."/>
            <person name="Wang Y."/>
            <person name="Wang Z."/>
            <person name="Li Z."/>
            <person name="Wang Z."/>
            <person name="Xiong Z."/>
            <person name="Zhang Z."/>
        </authorList>
    </citation>
    <scope>NUCLEOTIDE SEQUENCE [LARGE SCALE GENOMIC DNA]</scope>
    <source>
        <strain evidence="4 5">cv. Chiifu-401-42</strain>
    </source>
</reference>
<dbReference type="InterPro" id="IPR013283">
    <property type="entry name" value="RLI1"/>
</dbReference>
<dbReference type="GO" id="GO:0006413">
    <property type="term" value="P:translational initiation"/>
    <property type="evidence" value="ECO:0000318"/>
    <property type="project" value="GO_Central"/>
</dbReference>
<proteinExistence type="predicted"/>
<name>M4DL62_BRACM</name>
<keyword evidence="2" id="KW-0067">ATP-binding</keyword>
<keyword evidence="5" id="KW-1185">Reference proteome</keyword>
<dbReference type="InterPro" id="IPR027417">
    <property type="entry name" value="P-loop_NTPase"/>
</dbReference>
<organism evidence="4 5">
    <name type="scientific">Brassica campestris</name>
    <name type="common">Field mustard</name>
    <dbReference type="NCBI Taxonomy" id="3711"/>
    <lineage>
        <taxon>Eukaryota</taxon>
        <taxon>Viridiplantae</taxon>
        <taxon>Streptophyta</taxon>
        <taxon>Embryophyta</taxon>
        <taxon>Tracheophyta</taxon>
        <taxon>Spermatophyta</taxon>
        <taxon>Magnoliopsida</taxon>
        <taxon>eudicotyledons</taxon>
        <taxon>Gunneridae</taxon>
        <taxon>Pentapetalae</taxon>
        <taxon>rosids</taxon>
        <taxon>malvids</taxon>
        <taxon>Brassicales</taxon>
        <taxon>Brassicaceae</taxon>
        <taxon>Brassiceae</taxon>
        <taxon>Brassica</taxon>
    </lineage>
</organism>
<evidence type="ECO:0000256" key="2">
    <source>
        <dbReference type="ARBA" id="ARBA00022840"/>
    </source>
</evidence>
<dbReference type="GO" id="GO:0005524">
    <property type="term" value="F:ATP binding"/>
    <property type="evidence" value="ECO:0000318"/>
    <property type="project" value="GO_Central"/>
</dbReference>
<feature type="domain" description="ABC transporter" evidence="3">
    <location>
        <begin position="291"/>
        <end position="540"/>
    </location>
</feature>
<reference evidence="4 5" key="2">
    <citation type="journal article" date="2018" name="Hortic Res">
        <title>Improved Brassica rapa reference genome by single-molecule sequencing and chromosome conformation capture technologies.</title>
        <authorList>
            <person name="Zhang L."/>
            <person name="Cai X."/>
            <person name="Wu J."/>
            <person name="Liu M."/>
            <person name="Grob S."/>
            <person name="Cheng F."/>
            <person name="Liang J."/>
            <person name="Cai C."/>
            <person name="Liu Z."/>
            <person name="Liu B."/>
            <person name="Wang F."/>
            <person name="Li S."/>
            <person name="Liu F."/>
            <person name="Li X."/>
            <person name="Cheng L."/>
            <person name="Yang W."/>
            <person name="Li M.H."/>
            <person name="Grossniklaus U."/>
            <person name="Zheng H."/>
            <person name="Wang X."/>
        </authorList>
    </citation>
    <scope>NUCLEOTIDE SEQUENCE [LARGE SCALE GENOMIC DNA]</scope>
    <source>
        <strain evidence="4 5">cv. Chiifu-401-42</strain>
    </source>
</reference>
<dbReference type="GO" id="GO:0016887">
    <property type="term" value="F:ATP hydrolysis activity"/>
    <property type="evidence" value="ECO:0007669"/>
    <property type="project" value="InterPro"/>
</dbReference>
<reference evidence="4" key="3">
    <citation type="submission" date="2023-03" db="UniProtKB">
        <authorList>
            <consortium name="EnsemblPlants"/>
        </authorList>
    </citation>
    <scope>IDENTIFICATION</scope>
    <source>
        <strain evidence="4">cv. Chiifu-401-42</strain>
    </source>
</reference>
<dbReference type="GO" id="GO:0006415">
    <property type="term" value="P:translational termination"/>
    <property type="evidence" value="ECO:0000318"/>
    <property type="project" value="GO_Central"/>
</dbReference>
<evidence type="ECO:0000313" key="5">
    <source>
        <dbReference type="Proteomes" id="UP000011750"/>
    </source>
</evidence>
<dbReference type="PANTHER" id="PTHR19248">
    <property type="entry name" value="ATP-BINDING TRANSPORT PROTEIN-RELATED"/>
    <property type="match status" value="1"/>
</dbReference>
<dbReference type="InterPro" id="IPR003439">
    <property type="entry name" value="ABC_transporter-like_ATP-bd"/>
</dbReference>
<dbReference type="GO" id="GO:0043024">
    <property type="term" value="F:ribosomal small subunit binding"/>
    <property type="evidence" value="ECO:0000318"/>
    <property type="project" value="GO_Central"/>
</dbReference>
<dbReference type="STRING" id="51351.M4DL62"/>
<dbReference type="eggNOG" id="KOG0063">
    <property type="taxonomic scope" value="Eukaryota"/>
</dbReference>
<dbReference type="HOGENOM" id="CLU_019914_0_0_1"/>
<dbReference type="OMA" id="EVYHKCG"/>
<dbReference type="SMART" id="SM00382">
    <property type="entry name" value="AAA"/>
    <property type="match status" value="2"/>
</dbReference>
<dbReference type="GO" id="GO:0005506">
    <property type="term" value="F:iron ion binding"/>
    <property type="evidence" value="ECO:0000318"/>
    <property type="project" value="GO_Central"/>
</dbReference>
<dbReference type="Proteomes" id="UP000011750">
    <property type="component" value="Chromosome A04"/>
</dbReference>